<evidence type="ECO:0000256" key="2">
    <source>
        <dbReference type="SAM" id="MobiDB-lite"/>
    </source>
</evidence>
<accession>A0A8D2KSA9</accession>
<evidence type="ECO:0000313" key="5">
    <source>
        <dbReference type="Proteomes" id="UP000694545"/>
    </source>
</evidence>
<reference evidence="4" key="1">
    <citation type="submission" date="2025-08" db="UniProtKB">
        <authorList>
            <consortium name="Ensembl"/>
        </authorList>
    </citation>
    <scope>IDENTIFICATION</scope>
</reference>
<organism evidence="4 5">
    <name type="scientific">Varanus komodoensis</name>
    <name type="common">Komodo dragon</name>
    <dbReference type="NCBI Taxonomy" id="61221"/>
    <lineage>
        <taxon>Eukaryota</taxon>
        <taxon>Metazoa</taxon>
        <taxon>Chordata</taxon>
        <taxon>Craniata</taxon>
        <taxon>Vertebrata</taxon>
        <taxon>Euteleostomi</taxon>
        <taxon>Lepidosauria</taxon>
        <taxon>Squamata</taxon>
        <taxon>Bifurcata</taxon>
        <taxon>Unidentata</taxon>
        <taxon>Episquamata</taxon>
        <taxon>Toxicofera</taxon>
        <taxon>Anguimorpha</taxon>
        <taxon>Paleoanguimorpha</taxon>
        <taxon>Varanoidea</taxon>
        <taxon>Varanidae</taxon>
        <taxon>Varanus</taxon>
    </lineage>
</organism>
<dbReference type="GO" id="GO:0005085">
    <property type="term" value="F:guanyl-nucleotide exchange factor activity"/>
    <property type="evidence" value="ECO:0007669"/>
    <property type="project" value="UniProtKB-KW"/>
</dbReference>
<keyword evidence="1" id="KW-0344">Guanine-nucleotide releasing factor</keyword>
<dbReference type="Pfam" id="PF03455">
    <property type="entry name" value="dDENN"/>
    <property type="match status" value="1"/>
</dbReference>
<dbReference type="SMART" id="SM00801">
    <property type="entry name" value="dDENN"/>
    <property type="match status" value="1"/>
</dbReference>
<feature type="compositionally biased region" description="Low complexity" evidence="2">
    <location>
        <begin position="465"/>
        <end position="484"/>
    </location>
</feature>
<evidence type="ECO:0000259" key="3">
    <source>
        <dbReference type="PROSITE" id="PS50211"/>
    </source>
</evidence>
<dbReference type="InterPro" id="IPR043153">
    <property type="entry name" value="DENN_C"/>
</dbReference>
<dbReference type="InterPro" id="IPR005113">
    <property type="entry name" value="uDENN_dom"/>
</dbReference>
<dbReference type="OMA" id="CPAYVPL"/>
<dbReference type="Gene3D" id="3.30.450.200">
    <property type="match status" value="1"/>
</dbReference>
<gene>
    <name evidence="4" type="primary">DENND2A</name>
</gene>
<dbReference type="FunFam" id="3.30.450.200:FF:000001">
    <property type="entry name" value="DENN domain-containing protein 2A isoform X1"/>
    <property type="match status" value="1"/>
</dbReference>
<dbReference type="AlphaFoldDB" id="A0A8D2KSA9"/>
<dbReference type="SMART" id="SM00800">
    <property type="entry name" value="uDENN"/>
    <property type="match status" value="1"/>
</dbReference>
<dbReference type="GO" id="GO:0005829">
    <property type="term" value="C:cytosol"/>
    <property type="evidence" value="ECO:0007669"/>
    <property type="project" value="GOC"/>
</dbReference>
<dbReference type="InterPro" id="IPR051942">
    <property type="entry name" value="DENN_domain_containing_2"/>
</dbReference>
<keyword evidence="5" id="KW-1185">Reference proteome</keyword>
<dbReference type="SMART" id="SM00799">
    <property type="entry name" value="DENN"/>
    <property type="match status" value="1"/>
</dbReference>
<feature type="region of interest" description="Disordered" evidence="2">
    <location>
        <begin position="124"/>
        <end position="175"/>
    </location>
</feature>
<dbReference type="GO" id="GO:0015629">
    <property type="term" value="C:actin cytoskeleton"/>
    <property type="evidence" value="ECO:0007669"/>
    <property type="project" value="TreeGrafter"/>
</dbReference>
<feature type="region of interest" description="Disordered" evidence="2">
    <location>
        <begin position="200"/>
        <end position="354"/>
    </location>
</feature>
<name>A0A8D2KSA9_VARKO</name>
<dbReference type="Pfam" id="PF02141">
    <property type="entry name" value="DENN"/>
    <property type="match status" value="1"/>
</dbReference>
<sequence length="1025" mass="116418">MLDPRLDYFQQNMLSPKIIIGDPSVDLNIRESSRIIRKQMGGTQNLRAVGKVSLKNKPLSIKDKISEWEGKKETASSVSSWKEEDQGVKEDISSFLGTVEKMTRENTVTREIETRRFLNRQVECKGASKENERRSGTLKSAGQPTERKVDLKLREEEPASNIGKGTELKDSKKEVQKENVSVLSQVKKLEQALKGGSVELQPQLPGTYYSPHCLQEKTDEGQGLTEGQENVGRPELSRRLLSVDSEASEPIFGTLEELKAPHAKCKPSNEENVYTEPGLPEKKPFINPLPKPRRTFKHEGEEGWAPPVRNKRNLPPLPSIPPPPLPSSPPPSAVSRRLRNGKHKANADHRKSYEFEDLLQSSSENGRVDWYAQTKLALTRTLSEENVYEDILDPPAKENPYEDIETNSRCLGKKCVLNFPASPSSSVPGTPTKLLSKPIFFRQNSERRSFKLLDIRKSNRDGACSPSKISPPSTPSSPDDTFFSLGDPQNGKRRRKIPKLVLKINAIYEARRGKKRVKRLSQSTESSSGRVTDENSESDSDTEEKLKAHSQRLVHVKSRLKQAPRYQSLERDLIEYQERQLFEYFVVVSLHKKQACAPYVPEVTQQFPLKLERSFKFMREAEDQLKAIPQFCFPDAKDWTPVFQFTSETFSFVLTSEDGSRRFGYCRRLLPSGKGKRLPEVYCIVSRLGCFNLFSKILDEVEKRRGISPALVQPLMRSVMEAPFPALGRTITIKNFLPGSGTEIIELRRPLDSRLEHVDFESLFSSLSIRHLSRVFASLLLERRVILIADKLSTLSKCCHAMVALLYPFTWQHTYIPVLPPSMIDIVCSPTPFLIGLLSSSLPRLKELPVEEVLVVDLVNNRLLRQMEDEDSILPRKLQGALEHILEQRNELASDKEEGALNVASPESSPLNDVVSEAFVRLFVEIVGHYSLFMTTTEKEERVLQREAFRKSVSSKNLRRFLEVFMETQMFGGFIQERELRKQGAKGLFEVRAQEYLETLPSGEQSGVNKFLKGLGNRMKFLHKK</sequence>
<feature type="compositionally biased region" description="Basic and acidic residues" evidence="2">
    <location>
        <begin position="124"/>
        <end position="135"/>
    </location>
</feature>
<feature type="compositionally biased region" description="Pro residues" evidence="2">
    <location>
        <begin position="315"/>
        <end position="332"/>
    </location>
</feature>
<dbReference type="Ensembl" id="ENSVKKT00000004541.1">
    <property type="protein sequence ID" value="ENSVKKP00000004415.1"/>
    <property type="gene ID" value="ENSVKKG00000003124.1"/>
</dbReference>
<dbReference type="PANTHER" id="PTHR15288">
    <property type="entry name" value="DENN DOMAIN-CONTAINING PROTEIN 2"/>
    <property type="match status" value="1"/>
</dbReference>
<dbReference type="Pfam" id="PF03456">
    <property type="entry name" value="uDENN"/>
    <property type="match status" value="1"/>
</dbReference>
<dbReference type="GO" id="GO:0042147">
    <property type="term" value="P:retrograde transport, endosome to Golgi"/>
    <property type="evidence" value="ECO:0007669"/>
    <property type="project" value="TreeGrafter"/>
</dbReference>
<feature type="compositionally biased region" description="Basic and acidic residues" evidence="2">
    <location>
        <begin position="166"/>
        <end position="175"/>
    </location>
</feature>
<feature type="compositionally biased region" description="Basic and acidic residues" evidence="2">
    <location>
        <begin position="345"/>
        <end position="354"/>
    </location>
</feature>
<feature type="region of interest" description="Disordered" evidence="2">
    <location>
        <begin position="515"/>
        <end position="549"/>
    </location>
</feature>
<proteinExistence type="predicted"/>
<dbReference type="PANTHER" id="PTHR15288:SF3">
    <property type="entry name" value="DENN DOMAIN-CONTAINING PROTEIN 2A"/>
    <property type="match status" value="1"/>
</dbReference>
<dbReference type="InterPro" id="IPR001194">
    <property type="entry name" value="cDENN_dom"/>
</dbReference>
<dbReference type="InterPro" id="IPR037516">
    <property type="entry name" value="Tripartite_DENN"/>
</dbReference>
<feature type="compositionally biased region" description="Basic and acidic residues" evidence="2">
    <location>
        <begin position="145"/>
        <end position="157"/>
    </location>
</feature>
<dbReference type="Proteomes" id="UP000694545">
    <property type="component" value="Unplaced"/>
</dbReference>
<reference evidence="4" key="2">
    <citation type="submission" date="2025-09" db="UniProtKB">
        <authorList>
            <consortium name="Ensembl"/>
        </authorList>
    </citation>
    <scope>IDENTIFICATION</scope>
</reference>
<dbReference type="PROSITE" id="PS50211">
    <property type="entry name" value="DENN"/>
    <property type="match status" value="1"/>
</dbReference>
<dbReference type="InterPro" id="IPR005112">
    <property type="entry name" value="dDENN_dom"/>
</dbReference>
<feature type="domain" description="UDENN" evidence="3">
    <location>
        <begin position="583"/>
        <end position="985"/>
    </location>
</feature>
<protein>
    <submittedName>
        <fullName evidence="4">DENN domain containing 2A</fullName>
    </submittedName>
</protein>
<feature type="region of interest" description="Disordered" evidence="2">
    <location>
        <begin position="460"/>
        <end position="496"/>
    </location>
</feature>
<dbReference type="Gene3D" id="3.40.50.11500">
    <property type="match status" value="1"/>
</dbReference>
<evidence type="ECO:0000256" key="1">
    <source>
        <dbReference type="ARBA" id="ARBA00022658"/>
    </source>
</evidence>
<dbReference type="FunFam" id="3.40.50.11500:FF:000004">
    <property type="entry name" value="DENN domain-containing protein 2C isoform X1"/>
    <property type="match status" value="1"/>
</dbReference>
<evidence type="ECO:0000313" key="4">
    <source>
        <dbReference type="Ensembl" id="ENSVKKP00000004415.1"/>
    </source>
</evidence>
<feature type="compositionally biased region" description="Polar residues" evidence="2">
    <location>
        <begin position="520"/>
        <end position="530"/>
    </location>
</feature>